<feature type="region of interest" description="Disordered" evidence="1">
    <location>
        <begin position="232"/>
        <end position="261"/>
    </location>
</feature>
<dbReference type="STRING" id="1094619.G5A0M6"/>
<reference evidence="5 6" key="1">
    <citation type="journal article" date="2006" name="Science">
        <title>Phytophthora genome sequences uncover evolutionary origins and mechanisms of pathogenesis.</title>
        <authorList>
            <person name="Tyler B.M."/>
            <person name="Tripathy S."/>
            <person name="Zhang X."/>
            <person name="Dehal P."/>
            <person name="Jiang R.H."/>
            <person name="Aerts A."/>
            <person name="Arredondo F.D."/>
            <person name="Baxter L."/>
            <person name="Bensasson D."/>
            <person name="Beynon J.L."/>
            <person name="Chapman J."/>
            <person name="Damasceno C.M."/>
            <person name="Dorrance A.E."/>
            <person name="Dou D."/>
            <person name="Dickerman A.W."/>
            <person name="Dubchak I.L."/>
            <person name="Garbelotto M."/>
            <person name="Gijzen M."/>
            <person name="Gordon S.G."/>
            <person name="Govers F."/>
            <person name="Grunwald N.J."/>
            <person name="Huang W."/>
            <person name="Ivors K.L."/>
            <person name="Jones R.W."/>
            <person name="Kamoun S."/>
            <person name="Krampis K."/>
            <person name="Lamour K.H."/>
            <person name="Lee M.K."/>
            <person name="McDonald W.H."/>
            <person name="Medina M."/>
            <person name="Meijer H.J."/>
            <person name="Nordberg E.K."/>
            <person name="Maclean D.J."/>
            <person name="Ospina-Giraldo M.D."/>
            <person name="Morris P.F."/>
            <person name="Phuntumart V."/>
            <person name="Putnam N.H."/>
            <person name="Rash S."/>
            <person name="Rose J.K."/>
            <person name="Sakihama Y."/>
            <person name="Salamov A.A."/>
            <person name="Savidor A."/>
            <person name="Scheuring C.F."/>
            <person name="Smith B.M."/>
            <person name="Sobral B.W."/>
            <person name="Terry A."/>
            <person name="Torto-Alalibo T.A."/>
            <person name="Win J."/>
            <person name="Xu Z."/>
            <person name="Zhang H."/>
            <person name="Grigoriev I.V."/>
            <person name="Rokhsar D.S."/>
            <person name="Boore J.L."/>
        </authorList>
    </citation>
    <scope>NUCLEOTIDE SEQUENCE [LARGE SCALE GENOMIC DNA]</scope>
    <source>
        <strain evidence="5 6">P6497</strain>
    </source>
</reference>
<evidence type="ECO:0000256" key="2">
    <source>
        <dbReference type="SAM" id="Phobius"/>
    </source>
</evidence>
<dbReference type="Proteomes" id="UP000002640">
    <property type="component" value="Unassembled WGS sequence"/>
</dbReference>
<organism evidence="5 6">
    <name type="scientific">Phytophthora sojae (strain P6497)</name>
    <name type="common">Soybean stem and root rot agent</name>
    <name type="synonym">Phytophthora megasperma f. sp. glycines</name>
    <dbReference type="NCBI Taxonomy" id="1094619"/>
    <lineage>
        <taxon>Eukaryota</taxon>
        <taxon>Sar</taxon>
        <taxon>Stramenopiles</taxon>
        <taxon>Oomycota</taxon>
        <taxon>Peronosporomycetes</taxon>
        <taxon>Peronosporales</taxon>
        <taxon>Peronosporaceae</taxon>
        <taxon>Phytophthora</taxon>
    </lineage>
</organism>
<dbReference type="Gene3D" id="3.30.200.20">
    <property type="entry name" value="Phosphorylase Kinase, domain 1"/>
    <property type="match status" value="1"/>
</dbReference>
<dbReference type="InParanoid" id="G5A0M6"/>
<feature type="signal peptide" evidence="3">
    <location>
        <begin position="1"/>
        <end position="30"/>
    </location>
</feature>
<dbReference type="GeneID" id="20660290"/>
<dbReference type="OMA" id="ISNPCFW"/>
<dbReference type="PROSITE" id="PS50011">
    <property type="entry name" value="PROTEIN_KINASE_DOM"/>
    <property type="match status" value="1"/>
</dbReference>
<dbReference type="Gene3D" id="1.10.510.10">
    <property type="entry name" value="Transferase(Phosphotransferase) domain 1"/>
    <property type="match status" value="1"/>
</dbReference>
<dbReference type="SMR" id="G5A0M6"/>
<dbReference type="Pfam" id="PF00069">
    <property type="entry name" value="Pkinase"/>
    <property type="match status" value="1"/>
</dbReference>
<dbReference type="EMBL" id="JH159158">
    <property type="protein sequence ID" value="EGZ10562.1"/>
    <property type="molecule type" value="Genomic_DNA"/>
</dbReference>
<accession>G5A0M6</accession>
<dbReference type="InterPro" id="IPR000719">
    <property type="entry name" value="Prot_kinase_dom"/>
</dbReference>
<dbReference type="InterPro" id="IPR008271">
    <property type="entry name" value="Ser/Thr_kinase_AS"/>
</dbReference>
<dbReference type="PROSITE" id="PS00108">
    <property type="entry name" value="PROTEIN_KINASE_ST"/>
    <property type="match status" value="1"/>
</dbReference>
<name>G5A0M6_PHYSP</name>
<protein>
    <recommendedName>
        <fullName evidence="4">Protein kinase domain-containing protein</fullName>
    </recommendedName>
</protein>
<dbReference type="GO" id="GO:0005524">
    <property type="term" value="F:ATP binding"/>
    <property type="evidence" value="ECO:0007669"/>
    <property type="project" value="InterPro"/>
</dbReference>
<evidence type="ECO:0000256" key="1">
    <source>
        <dbReference type="SAM" id="MobiDB-lite"/>
    </source>
</evidence>
<feature type="transmembrane region" description="Helical" evidence="2">
    <location>
        <begin position="265"/>
        <end position="289"/>
    </location>
</feature>
<keyword evidence="2" id="KW-0812">Transmembrane</keyword>
<evidence type="ECO:0000313" key="6">
    <source>
        <dbReference type="Proteomes" id="UP000002640"/>
    </source>
</evidence>
<dbReference type="GO" id="GO:0004674">
    <property type="term" value="F:protein serine/threonine kinase activity"/>
    <property type="evidence" value="ECO:0007669"/>
    <property type="project" value="TreeGrafter"/>
</dbReference>
<dbReference type="RefSeq" id="XP_009533307.1">
    <property type="nucleotide sequence ID" value="XM_009535012.1"/>
</dbReference>
<dbReference type="AlphaFoldDB" id="G5A0M6"/>
<evidence type="ECO:0000259" key="4">
    <source>
        <dbReference type="PROSITE" id="PS50011"/>
    </source>
</evidence>
<keyword evidence="6" id="KW-1185">Reference proteome</keyword>
<dbReference type="PANTHER" id="PTHR44329">
    <property type="entry name" value="SERINE/THREONINE-PROTEIN KINASE TNNI3K-RELATED"/>
    <property type="match status" value="1"/>
</dbReference>
<gene>
    <name evidence="5" type="ORF">PHYSODRAFT_520489</name>
</gene>
<keyword evidence="3" id="KW-0732">Signal</keyword>
<feature type="chain" id="PRO_5003473039" description="Protein kinase domain-containing protein" evidence="3">
    <location>
        <begin position="31"/>
        <end position="608"/>
    </location>
</feature>
<sequence>MRSSSSTPVTAASFLALLTSSSLTSLVVNARTVAFTSYFEDDSCSGTQCHFAPLEIDSVLTTPQFIYEEDVDSCEFTDCSTLSIDASANSSRVDCYGNDRAETAALYAEADAPYVLMEQYTPANTCDTFASGLAFYADGVCRALPNVTTYTAAIAVVHQNLSVELQLFSDTSCTESVSDMTVASTDVEWTCFVGYSTSYGLVYYTTASRSYSSSSGDPNASTTGSDVVIVSAESGSGDSTSGSTSSSGSITAVPSTQSSGSTSSVGAGVIAAIVVGCVVVVLLIVGVIWRKRRARSTRKNSTTAELLAHDTQGRTASTQHGTKSEQMLDSGLWNDEIIVAARIPREKVLLHEKISRGGYGEVYVGTFNGRRVAIKMLLPETRKKIQSVNDFLAEVKLMASLEHPRIVQFIGVAWNSLTDLCVVSEFMVGGDLRALLSRYIAEDRPSGFDYNKVKIALHVAHALTYMHSLDPPMVHRDLKSKNILLNNDLDAKLTDFGASRERIDRTMTAGVGTSLWMAPEMMTGEKYSEKADMFSFGVVLSELDSNALPYANAGKGRQGSDLVVLQLVMQGKLQVEFSDSCPSIIAELGMGCVSRDPTARPAAAQAQY</sequence>
<feature type="region of interest" description="Disordered" evidence="1">
    <location>
        <begin position="299"/>
        <end position="325"/>
    </location>
</feature>
<evidence type="ECO:0000313" key="5">
    <source>
        <dbReference type="EMBL" id="EGZ10562.1"/>
    </source>
</evidence>
<feature type="compositionally biased region" description="Polar residues" evidence="1">
    <location>
        <begin position="313"/>
        <end position="325"/>
    </location>
</feature>
<evidence type="ECO:0000256" key="3">
    <source>
        <dbReference type="SAM" id="SignalP"/>
    </source>
</evidence>
<keyword evidence="2" id="KW-1133">Transmembrane helix</keyword>
<dbReference type="PANTHER" id="PTHR44329:SF214">
    <property type="entry name" value="PROTEIN KINASE DOMAIN-CONTAINING PROTEIN"/>
    <property type="match status" value="1"/>
</dbReference>
<dbReference type="KEGG" id="psoj:PHYSODRAFT_520489"/>
<dbReference type="InterPro" id="IPR011009">
    <property type="entry name" value="Kinase-like_dom_sf"/>
</dbReference>
<dbReference type="InterPro" id="IPR051681">
    <property type="entry name" value="Ser/Thr_Kinases-Pseudokinases"/>
</dbReference>
<feature type="domain" description="Protein kinase" evidence="4">
    <location>
        <begin position="348"/>
        <end position="608"/>
    </location>
</feature>
<feature type="compositionally biased region" description="Low complexity" evidence="1">
    <location>
        <begin position="234"/>
        <end position="261"/>
    </location>
</feature>
<proteinExistence type="predicted"/>
<dbReference type="SUPFAM" id="SSF56112">
    <property type="entry name" value="Protein kinase-like (PK-like)"/>
    <property type="match status" value="1"/>
</dbReference>
<keyword evidence="2" id="KW-0472">Membrane</keyword>
<dbReference type="SMART" id="SM00220">
    <property type="entry name" value="S_TKc"/>
    <property type="match status" value="1"/>
</dbReference>